<dbReference type="Proteomes" id="UP000017404">
    <property type="component" value="Unassembled WGS sequence"/>
</dbReference>
<name>V2UZ76_9GAMM</name>
<comment type="caution">
    <text evidence="1">The sequence shown here is derived from an EMBL/GenBank/DDBJ whole genome shotgun (WGS) entry which is preliminary data.</text>
</comment>
<sequence>MRYFYIKKGKQYLHIKQYVYKCYQEFLLMLHTLQANTDIDVSFN</sequence>
<dbReference type="PATRIC" id="fig|1120928.5.peg.3050"/>
<accession>V2UZ76</accession>
<dbReference type="AlphaFoldDB" id="V2UZ76"/>
<protein>
    <submittedName>
        <fullName evidence="1">Uncharacterized protein</fullName>
    </submittedName>
</protein>
<proteinExistence type="predicted"/>
<organism evidence="1 2">
    <name type="scientific">Acinetobacter tjernbergiae DSM 14971 = CIP 107465</name>
    <dbReference type="NCBI Taxonomy" id="1120928"/>
    <lineage>
        <taxon>Bacteria</taxon>
        <taxon>Pseudomonadati</taxon>
        <taxon>Pseudomonadota</taxon>
        <taxon>Gammaproteobacteria</taxon>
        <taxon>Moraxellales</taxon>
        <taxon>Moraxellaceae</taxon>
        <taxon>Acinetobacter</taxon>
    </lineage>
</organism>
<evidence type="ECO:0000313" key="1">
    <source>
        <dbReference type="EMBL" id="ESK53970.1"/>
    </source>
</evidence>
<gene>
    <name evidence="1" type="ORF">F990_03014</name>
</gene>
<reference evidence="1 2" key="1">
    <citation type="submission" date="2013-10" db="EMBL/GenBank/DDBJ databases">
        <title>The Genome Sequence of Acinetobacter tjernbergiae CIP107465.</title>
        <authorList>
            <consortium name="The Broad Institute Genomics Platform"/>
            <consortium name="The Broad Institute Genome Sequencing Center for Infectious Disease"/>
            <person name="Cerqueira G."/>
            <person name="Feldgarden M."/>
            <person name="Courvalin P."/>
            <person name="Grillot-Courvalin C."/>
            <person name="Clermont D."/>
            <person name="Rocha E."/>
            <person name="Yoon E.-J."/>
            <person name="Nemec A."/>
            <person name="Young S.K."/>
            <person name="Zeng Q."/>
            <person name="Gargeya S."/>
            <person name="Fitzgerald M."/>
            <person name="Abouelleil A."/>
            <person name="Alvarado L."/>
            <person name="Berlin A.M."/>
            <person name="Chapman S.B."/>
            <person name="Gainer-Dewar J."/>
            <person name="Goldberg J."/>
            <person name="Gnerre S."/>
            <person name="Griggs A."/>
            <person name="Gujja S."/>
            <person name="Hansen M."/>
            <person name="Howarth C."/>
            <person name="Imamovic A."/>
            <person name="Ireland A."/>
            <person name="Larimer J."/>
            <person name="McCowan C."/>
            <person name="Murphy C."/>
            <person name="Pearson M."/>
            <person name="Poon T.W."/>
            <person name="Priest M."/>
            <person name="Roberts A."/>
            <person name="Saif S."/>
            <person name="Shea T."/>
            <person name="Sykes S."/>
            <person name="Wortman J."/>
            <person name="Nusbaum C."/>
            <person name="Birren B."/>
        </authorList>
    </citation>
    <scope>NUCLEOTIDE SEQUENCE [LARGE SCALE GENOMIC DNA]</scope>
    <source>
        <strain evidence="1 2">CIP 107465</strain>
    </source>
</reference>
<evidence type="ECO:0000313" key="2">
    <source>
        <dbReference type="Proteomes" id="UP000017404"/>
    </source>
</evidence>
<dbReference type="EMBL" id="AYEV01000038">
    <property type="protein sequence ID" value="ESK53970.1"/>
    <property type="molecule type" value="Genomic_DNA"/>
</dbReference>
<keyword evidence="2" id="KW-1185">Reference proteome</keyword>